<proteinExistence type="predicted"/>
<sequence>MEHIQDFAICARQFTARRLTLRLWPNVQLHLRALVESRPNAQGYLHWLEIRFAWFFVKLAGMKDAQITTQQILSIHQAAIEAAEAFNRTGSVKRNGNDSRDHRFISGQQVESFKIKPLLRALIIIIVKRIDRPFLNALQRM</sequence>
<dbReference type="OrthoDB" id="5364844at2759"/>
<reference evidence="1 2" key="1">
    <citation type="submission" date="2016-04" db="EMBL/GenBank/DDBJ databases">
        <title>A degradative enzymes factory behind the ericoid mycorrhizal symbiosis.</title>
        <authorList>
            <consortium name="DOE Joint Genome Institute"/>
            <person name="Martino E."/>
            <person name="Morin E."/>
            <person name="Grelet G."/>
            <person name="Kuo A."/>
            <person name="Kohler A."/>
            <person name="Daghino S."/>
            <person name="Barry K."/>
            <person name="Choi C."/>
            <person name="Cichocki N."/>
            <person name="Clum A."/>
            <person name="Copeland A."/>
            <person name="Hainaut M."/>
            <person name="Haridas S."/>
            <person name="Labutti K."/>
            <person name="Lindquist E."/>
            <person name="Lipzen A."/>
            <person name="Khouja H.-R."/>
            <person name="Murat C."/>
            <person name="Ohm R."/>
            <person name="Olson A."/>
            <person name="Spatafora J."/>
            <person name="Veneault-Fourrey C."/>
            <person name="Henrissat B."/>
            <person name="Grigoriev I."/>
            <person name="Martin F."/>
            <person name="Perotto S."/>
        </authorList>
    </citation>
    <scope>NUCLEOTIDE SEQUENCE [LARGE SCALE GENOMIC DNA]</scope>
    <source>
        <strain evidence="1 2">E</strain>
    </source>
</reference>
<evidence type="ECO:0000313" key="1">
    <source>
        <dbReference type="EMBL" id="PMD66612.1"/>
    </source>
</evidence>
<organism evidence="1 2">
    <name type="scientific">Hyaloscypha bicolor E</name>
    <dbReference type="NCBI Taxonomy" id="1095630"/>
    <lineage>
        <taxon>Eukaryota</taxon>
        <taxon>Fungi</taxon>
        <taxon>Dikarya</taxon>
        <taxon>Ascomycota</taxon>
        <taxon>Pezizomycotina</taxon>
        <taxon>Leotiomycetes</taxon>
        <taxon>Helotiales</taxon>
        <taxon>Hyaloscyphaceae</taxon>
        <taxon>Hyaloscypha</taxon>
        <taxon>Hyaloscypha bicolor</taxon>
    </lineage>
</organism>
<dbReference type="AlphaFoldDB" id="A0A2J6TUA9"/>
<protein>
    <submittedName>
        <fullName evidence="1">Uncharacterized protein</fullName>
    </submittedName>
</protein>
<dbReference type="Proteomes" id="UP000235371">
    <property type="component" value="Unassembled WGS sequence"/>
</dbReference>
<accession>A0A2J6TUA9</accession>
<dbReference type="InParanoid" id="A0A2J6TUA9"/>
<gene>
    <name evidence="1" type="ORF">K444DRAFT_606928</name>
</gene>
<evidence type="ECO:0000313" key="2">
    <source>
        <dbReference type="Proteomes" id="UP000235371"/>
    </source>
</evidence>
<keyword evidence="2" id="KW-1185">Reference proteome</keyword>
<dbReference type="EMBL" id="KZ613743">
    <property type="protein sequence ID" value="PMD66612.1"/>
    <property type="molecule type" value="Genomic_DNA"/>
</dbReference>
<dbReference type="RefSeq" id="XP_024743516.1">
    <property type="nucleotide sequence ID" value="XM_024879076.1"/>
</dbReference>
<dbReference type="GeneID" id="36587153"/>
<name>A0A2J6TUA9_9HELO</name>